<sequence>MPGNDQNNNAASASPSFEVKVNGAAIPAEYNMVSMMVYHAVNRLSYAKFIFLDGDASKGDFPLSNKPDFLPGAAVEIAAGYKGQNQTIFKGIVIKHSVKLKENKSTFLLVECRHAAVKATKTRKNKIFTEQKDSDIFSSILQRYSINADATDTKVEHKEMVQFNCTDWDFMISRAEANSMLVITDNGKLKLSKPDLAATAVMELKFGNNLLEFDAEMDARYQFDTVKAMGWDPATQEAVETEGTVPSGFQQQGNVSSSDLASKTGDAAIDYKNAAPLTETELRAWADAQMMKHSLSKVRGRAKCQGSDKLKCGVIANLQGAGERFNGKTFISAVRHEINQGNWLTDVEFGLSSQLFITEHDVNPFPAAGLLPGVNGLQAGVVTQLEDDPLGEDRVLVKMPLVDKDAEGIWARHALPDAGDSRGSFFRPEVGDEVVLGFINDDPRHAVILGMLNSSAKPAVIQAKDTNHEKGFVTREKMTIWFNDEKKTIEISTPAGNSIKLDEDGKQIALKDQHGNEITMSKDGITIKSIKDLTLDAASGKIGISGKELEASGSTTAKVKGSSSAEISSSGSTTVKGSSVMIN</sequence>
<dbReference type="NCBIfam" id="TIGR01646">
    <property type="entry name" value="vgr_GE"/>
    <property type="match status" value="1"/>
</dbReference>
<dbReference type="InterPro" id="IPR006533">
    <property type="entry name" value="T6SS_Vgr_RhsGE"/>
</dbReference>
<dbReference type="Proteomes" id="UP000321513">
    <property type="component" value="Unassembled WGS sequence"/>
</dbReference>
<dbReference type="AlphaFoldDB" id="A0A512BIY2"/>
<proteinExistence type="predicted"/>
<comment type="caution">
    <text evidence="3">The sequence shown here is derived from an EMBL/GenBank/DDBJ whole genome shotgun (WGS) entry which is preliminary data.</text>
</comment>
<dbReference type="Gene3D" id="3.55.50.10">
    <property type="entry name" value="Baseplate protein-like domains"/>
    <property type="match status" value="1"/>
</dbReference>
<dbReference type="Pfam" id="PF05954">
    <property type="entry name" value="Phage_GPD"/>
    <property type="match status" value="1"/>
</dbReference>
<accession>A0A512BIY2</accession>
<dbReference type="Gene3D" id="2.30.110.50">
    <property type="match status" value="1"/>
</dbReference>
<dbReference type="EMBL" id="BJYT01000033">
    <property type="protein sequence ID" value="GEO11932.1"/>
    <property type="molecule type" value="Genomic_DNA"/>
</dbReference>
<reference evidence="3 4" key="1">
    <citation type="submission" date="2019-07" db="EMBL/GenBank/DDBJ databases">
        <title>Whole genome shotgun sequence of Segetibacter aerophilus NBRC 106135.</title>
        <authorList>
            <person name="Hosoyama A."/>
            <person name="Uohara A."/>
            <person name="Ohji S."/>
            <person name="Ichikawa N."/>
        </authorList>
    </citation>
    <scope>NUCLEOTIDE SEQUENCE [LARGE SCALE GENOMIC DNA]</scope>
    <source>
        <strain evidence="3 4">NBRC 106135</strain>
    </source>
</reference>
<feature type="domain" description="Gp5/Type VI secretion system Vgr protein OB-fold" evidence="2">
    <location>
        <begin position="379"/>
        <end position="452"/>
    </location>
</feature>
<evidence type="ECO:0000313" key="4">
    <source>
        <dbReference type="Proteomes" id="UP000321513"/>
    </source>
</evidence>
<evidence type="ECO:0000256" key="1">
    <source>
        <dbReference type="SAM" id="MobiDB-lite"/>
    </source>
</evidence>
<dbReference type="InterPro" id="IPR006531">
    <property type="entry name" value="Gp5/Vgr_OB"/>
</dbReference>
<dbReference type="InterPro" id="IPR037026">
    <property type="entry name" value="Vgr_OB-fold_dom_sf"/>
</dbReference>
<gene>
    <name evidence="3" type="ORF">SAE01_44280</name>
</gene>
<organism evidence="3 4">
    <name type="scientific">Segetibacter aerophilus</name>
    <dbReference type="NCBI Taxonomy" id="670293"/>
    <lineage>
        <taxon>Bacteria</taxon>
        <taxon>Pseudomonadati</taxon>
        <taxon>Bacteroidota</taxon>
        <taxon>Chitinophagia</taxon>
        <taxon>Chitinophagales</taxon>
        <taxon>Chitinophagaceae</taxon>
        <taxon>Segetibacter</taxon>
    </lineage>
</organism>
<keyword evidence="4" id="KW-1185">Reference proteome</keyword>
<dbReference type="SUPFAM" id="SSF69279">
    <property type="entry name" value="Phage tail proteins"/>
    <property type="match status" value="1"/>
</dbReference>
<feature type="region of interest" description="Disordered" evidence="1">
    <location>
        <begin position="564"/>
        <end position="583"/>
    </location>
</feature>
<evidence type="ECO:0000259" key="2">
    <source>
        <dbReference type="Pfam" id="PF04717"/>
    </source>
</evidence>
<dbReference type="SUPFAM" id="SSF69255">
    <property type="entry name" value="gp5 N-terminal domain-like"/>
    <property type="match status" value="1"/>
</dbReference>
<evidence type="ECO:0000313" key="3">
    <source>
        <dbReference type="EMBL" id="GEO11932.1"/>
    </source>
</evidence>
<dbReference type="OrthoDB" id="1907165at2"/>
<dbReference type="Gene3D" id="2.40.50.230">
    <property type="entry name" value="Gp5 N-terminal domain"/>
    <property type="match status" value="1"/>
</dbReference>
<protein>
    <submittedName>
        <fullName evidence="3">Type IV secretion protein Rhs</fullName>
    </submittedName>
</protein>
<name>A0A512BIY2_9BACT</name>
<dbReference type="RefSeq" id="WP_147206059.1">
    <property type="nucleotide sequence ID" value="NZ_BJYT01000033.1"/>
</dbReference>
<dbReference type="Pfam" id="PF04717">
    <property type="entry name" value="Phage_base_V"/>
    <property type="match status" value="1"/>
</dbReference>